<protein>
    <submittedName>
        <fullName evidence="4">Uncharacterized protein</fullName>
    </submittedName>
</protein>
<evidence type="ECO:0000313" key="4">
    <source>
        <dbReference type="WBParaSite" id="PEQ_0000214101-mRNA-1"/>
    </source>
</evidence>
<keyword evidence="2" id="KW-0812">Transmembrane</keyword>
<dbReference type="AlphaFoldDB" id="A0A914R6Q8"/>
<dbReference type="Proteomes" id="UP000887564">
    <property type="component" value="Unplaced"/>
</dbReference>
<sequence length="81" mass="8984">MLLLPATPISFRDQSSQMSAQSGTTYISSPNWTDTSKGSTWVHGFSKVDANFTRRSIGSFVGMIVLSAVALLIFIRIRWML</sequence>
<reference evidence="4" key="1">
    <citation type="submission" date="2022-11" db="UniProtKB">
        <authorList>
            <consortium name="WormBaseParasite"/>
        </authorList>
    </citation>
    <scope>IDENTIFICATION</scope>
</reference>
<dbReference type="WBParaSite" id="PEQ_0000214101-mRNA-1">
    <property type="protein sequence ID" value="PEQ_0000214101-mRNA-1"/>
    <property type="gene ID" value="PEQ_0000214101"/>
</dbReference>
<keyword evidence="2" id="KW-0472">Membrane</keyword>
<evidence type="ECO:0000256" key="1">
    <source>
        <dbReference type="SAM" id="MobiDB-lite"/>
    </source>
</evidence>
<accession>A0A914R6Q8</accession>
<evidence type="ECO:0000256" key="2">
    <source>
        <dbReference type="SAM" id="Phobius"/>
    </source>
</evidence>
<feature type="region of interest" description="Disordered" evidence="1">
    <location>
        <begin position="13"/>
        <end position="35"/>
    </location>
</feature>
<proteinExistence type="predicted"/>
<feature type="transmembrane region" description="Helical" evidence="2">
    <location>
        <begin position="57"/>
        <end position="75"/>
    </location>
</feature>
<evidence type="ECO:0000313" key="3">
    <source>
        <dbReference type="Proteomes" id="UP000887564"/>
    </source>
</evidence>
<organism evidence="3 4">
    <name type="scientific">Parascaris equorum</name>
    <name type="common">Equine roundworm</name>
    <dbReference type="NCBI Taxonomy" id="6256"/>
    <lineage>
        <taxon>Eukaryota</taxon>
        <taxon>Metazoa</taxon>
        <taxon>Ecdysozoa</taxon>
        <taxon>Nematoda</taxon>
        <taxon>Chromadorea</taxon>
        <taxon>Rhabditida</taxon>
        <taxon>Spirurina</taxon>
        <taxon>Ascaridomorpha</taxon>
        <taxon>Ascaridoidea</taxon>
        <taxon>Ascarididae</taxon>
        <taxon>Parascaris</taxon>
    </lineage>
</organism>
<name>A0A914R6Q8_PAREQ</name>
<keyword evidence="3" id="KW-1185">Reference proteome</keyword>
<keyword evidence="2" id="KW-1133">Transmembrane helix</keyword>